<gene>
    <name evidence="1" type="ORF">HYC85_005800</name>
</gene>
<protein>
    <submittedName>
        <fullName evidence="1">Uncharacterized protein</fullName>
    </submittedName>
</protein>
<dbReference type="AlphaFoldDB" id="A0A7J7I1D2"/>
<dbReference type="Proteomes" id="UP000593564">
    <property type="component" value="Unassembled WGS sequence"/>
</dbReference>
<evidence type="ECO:0000313" key="1">
    <source>
        <dbReference type="EMBL" id="KAF5958575.1"/>
    </source>
</evidence>
<accession>A0A7J7I1D2</accession>
<dbReference type="EMBL" id="JACBKZ010000002">
    <property type="protein sequence ID" value="KAF5958575.1"/>
    <property type="molecule type" value="Genomic_DNA"/>
</dbReference>
<organism evidence="1 2">
    <name type="scientific">Camellia sinensis</name>
    <name type="common">Tea plant</name>
    <name type="synonym">Thea sinensis</name>
    <dbReference type="NCBI Taxonomy" id="4442"/>
    <lineage>
        <taxon>Eukaryota</taxon>
        <taxon>Viridiplantae</taxon>
        <taxon>Streptophyta</taxon>
        <taxon>Embryophyta</taxon>
        <taxon>Tracheophyta</taxon>
        <taxon>Spermatophyta</taxon>
        <taxon>Magnoliopsida</taxon>
        <taxon>eudicotyledons</taxon>
        <taxon>Gunneridae</taxon>
        <taxon>Pentapetalae</taxon>
        <taxon>asterids</taxon>
        <taxon>Ericales</taxon>
        <taxon>Theaceae</taxon>
        <taxon>Camellia</taxon>
    </lineage>
</organism>
<reference evidence="2" key="1">
    <citation type="journal article" date="2020" name="Nat. Commun.">
        <title>Genome assembly of wild tea tree DASZ reveals pedigree and selection history of tea varieties.</title>
        <authorList>
            <person name="Zhang W."/>
            <person name="Zhang Y."/>
            <person name="Qiu H."/>
            <person name="Guo Y."/>
            <person name="Wan H."/>
            <person name="Zhang X."/>
            <person name="Scossa F."/>
            <person name="Alseekh S."/>
            <person name="Zhang Q."/>
            <person name="Wang P."/>
            <person name="Xu L."/>
            <person name="Schmidt M.H."/>
            <person name="Jia X."/>
            <person name="Li D."/>
            <person name="Zhu A."/>
            <person name="Guo F."/>
            <person name="Chen W."/>
            <person name="Ni D."/>
            <person name="Usadel B."/>
            <person name="Fernie A.R."/>
            <person name="Wen W."/>
        </authorList>
    </citation>
    <scope>NUCLEOTIDE SEQUENCE [LARGE SCALE GENOMIC DNA]</scope>
    <source>
        <strain evidence="2">cv. G240</strain>
    </source>
</reference>
<reference evidence="1 2" key="2">
    <citation type="submission" date="2020-07" db="EMBL/GenBank/DDBJ databases">
        <title>Genome assembly of wild tea tree DASZ reveals pedigree and selection history of tea varieties.</title>
        <authorList>
            <person name="Zhang W."/>
        </authorList>
    </citation>
    <scope>NUCLEOTIDE SEQUENCE [LARGE SCALE GENOMIC DNA]</scope>
    <source>
        <strain evidence="2">cv. G240</strain>
        <tissue evidence="1">Leaf</tissue>
    </source>
</reference>
<keyword evidence="2" id="KW-1185">Reference proteome</keyword>
<sequence>MQDEYVLMDYAPGASKDKVLHGPVLVCHGYPSLTGTAFAEHGIDCAFGSHNENEAFIFSGNLCAQINYAPGTTNDKIIKGQ</sequence>
<evidence type="ECO:0000313" key="2">
    <source>
        <dbReference type="Proteomes" id="UP000593564"/>
    </source>
</evidence>
<name>A0A7J7I1D2_CAMSI</name>
<proteinExistence type="predicted"/>
<dbReference type="InterPro" id="IPR036375">
    <property type="entry name" value="Hemopexin-like_dom_sf"/>
</dbReference>
<dbReference type="Gene3D" id="2.110.10.10">
    <property type="entry name" value="Hemopexin-like domain"/>
    <property type="match status" value="1"/>
</dbReference>
<comment type="caution">
    <text evidence="1">The sequence shown here is derived from an EMBL/GenBank/DDBJ whole genome shotgun (WGS) entry which is preliminary data.</text>
</comment>